<dbReference type="Pfam" id="PF14494">
    <property type="entry name" value="DUF4436"/>
    <property type="match status" value="1"/>
</dbReference>
<dbReference type="EMBL" id="JAAAIL010000417">
    <property type="protein sequence ID" value="KAG0275979.1"/>
    <property type="molecule type" value="Genomic_DNA"/>
</dbReference>
<keyword evidence="2" id="KW-0812">Transmembrane</keyword>
<evidence type="ECO:0000256" key="1">
    <source>
        <dbReference type="SAM" id="MobiDB-lite"/>
    </source>
</evidence>
<feature type="compositionally biased region" description="Polar residues" evidence="1">
    <location>
        <begin position="660"/>
        <end position="674"/>
    </location>
</feature>
<dbReference type="Gene3D" id="2.60.20.30">
    <property type="match status" value="1"/>
</dbReference>
<proteinExistence type="predicted"/>
<dbReference type="InterPro" id="IPR015791">
    <property type="entry name" value="Antimic/Inh_G_crystallin-like"/>
</dbReference>
<keyword evidence="2" id="KW-1133">Transmembrane helix</keyword>
<accession>A0AAD4H6I8</accession>
<evidence type="ECO:0000313" key="4">
    <source>
        <dbReference type="Proteomes" id="UP001194580"/>
    </source>
</evidence>
<comment type="caution">
    <text evidence="3">The sequence shown here is derived from an EMBL/GenBank/DDBJ whole genome shotgun (WGS) entry which is preliminary data.</text>
</comment>
<sequence length="681" mass="75723">MIYRREGDNARSVLEVEPQGVSHTGDFIHVLGSVASVDFENKNFRVHFEFTAHGTLAGDDGVLAAAVSISVFYTTLAFPAGQIMRSVDVTMPYMQGATIDYPFDAYKSYFEILANKDREQMHKIPVSLTFLGKLQSVEFIPTVQLNHDDLYKISIVIFTRRSPTTIGFSLFIVLIMWMLSIAIGIIAIQVIRKYRVSDEHVLTLGITTLFALPALRETQPGIPAIGCAADVLGFYWNMAIIAISSIMILMASALRWKQPSIKRELELVQKQHEYQSKLIQEMAIPMPLPLTGGPLFDYQVKKKRVPFGASRFQPHPPTTLPFSATAAPVSGGGGGGDGGRNNNNGDIYDYNHTKDGYMRKNMKTMVVAFIRVHNLNPSRDIRPRSRHRHVNNTNNNHGDRARLQCINFMMLSGGSMKISALATIAMAIGLATASTIPATSQQSESDDTFVQAFGIPRFLTSAVREDSYNEATAIPETFNVVDAPKSTEHQGRPSILVHGDPSTAADRQPYVWDFETYSQNNYYGDRQRFNGDGCVNFHCIEVRGYKGLTDKEYIFYDGDDCYGTVLLRTTDQTMDNIKQPFKPCSIRVQYPSNYKGWGNPPSGKDLVLYGQPWYKGSSSASLSGKQCHDLKGQGVLSFQGKADQTYTFYRDSGCKGQVLETSKGPNSRTNTLMVPQSVKIE</sequence>
<gene>
    <name evidence="3" type="ORF">BGZ95_008152</name>
</gene>
<protein>
    <submittedName>
        <fullName evidence="3">Uncharacterized protein</fullName>
    </submittedName>
</protein>
<name>A0AAD4H6I8_9FUNG</name>
<dbReference type="InterPro" id="IPR027948">
    <property type="entry name" value="DUF4436"/>
</dbReference>
<reference evidence="3" key="1">
    <citation type="journal article" date="2020" name="Fungal Divers.">
        <title>Resolving the Mortierellaceae phylogeny through synthesis of multi-gene phylogenetics and phylogenomics.</title>
        <authorList>
            <person name="Vandepol N."/>
            <person name="Liber J."/>
            <person name="Desiro A."/>
            <person name="Na H."/>
            <person name="Kennedy M."/>
            <person name="Barry K."/>
            <person name="Grigoriev I.V."/>
            <person name="Miller A.N."/>
            <person name="O'Donnell K."/>
            <person name="Stajich J.E."/>
            <person name="Bonito G."/>
        </authorList>
    </citation>
    <scope>NUCLEOTIDE SEQUENCE</scope>
    <source>
        <strain evidence="3">NRRL 28262</strain>
    </source>
</reference>
<keyword evidence="4" id="KW-1185">Reference proteome</keyword>
<organism evidence="3 4">
    <name type="scientific">Linnemannia exigua</name>
    <dbReference type="NCBI Taxonomy" id="604196"/>
    <lineage>
        <taxon>Eukaryota</taxon>
        <taxon>Fungi</taxon>
        <taxon>Fungi incertae sedis</taxon>
        <taxon>Mucoromycota</taxon>
        <taxon>Mortierellomycotina</taxon>
        <taxon>Mortierellomycetes</taxon>
        <taxon>Mortierellales</taxon>
        <taxon>Mortierellaceae</taxon>
        <taxon>Linnemannia</taxon>
    </lineage>
</organism>
<feature type="region of interest" description="Disordered" evidence="1">
    <location>
        <begin position="660"/>
        <end position="681"/>
    </location>
</feature>
<feature type="transmembrane region" description="Helical" evidence="2">
    <location>
        <begin position="235"/>
        <end position="254"/>
    </location>
</feature>
<evidence type="ECO:0000313" key="3">
    <source>
        <dbReference type="EMBL" id="KAG0275979.1"/>
    </source>
</evidence>
<feature type="transmembrane region" description="Helical" evidence="2">
    <location>
        <begin position="166"/>
        <end position="188"/>
    </location>
</feature>
<evidence type="ECO:0000256" key="2">
    <source>
        <dbReference type="SAM" id="Phobius"/>
    </source>
</evidence>
<dbReference type="Proteomes" id="UP001194580">
    <property type="component" value="Unassembled WGS sequence"/>
</dbReference>
<dbReference type="AlphaFoldDB" id="A0AAD4H6I8"/>
<keyword evidence="2" id="KW-0472">Membrane</keyword>